<dbReference type="SFLD" id="SFLDG01061">
    <property type="entry name" value="methylthiotransferase"/>
    <property type="match status" value="1"/>
</dbReference>
<comment type="subcellular location">
    <subcellularLocation>
        <location evidence="9">Cytoplasm</location>
    </subcellularLocation>
</comment>
<dbReference type="PROSITE" id="PS51449">
    <property type="entry name" value="MTTASE_N"/>
    <property type="match status" value="1"/>
</dbReference>
<organism evidence="13 14">
    <name type="scientific">Thiohalorhabdus methylotrophus</name>
    <dbReference type="NCBI Taxonomy" id="3242694"/>
    <lineage>
        <taxon>Bacteria</taxon>
        <taxon>Pseudomonadati</taxon>
        <taxon>Pseudomonadota</taxon>
        <taxon>Gammaproteobacteria</taxon>
        <taxon>Thiohalorhabdales</taxon>
        <taxon>Thiohalorhabdaceae</taxon>
        <taxon>Thiohalorhabdus</taxon>
    </lineage>
</organism>
<dbReference type="Gene3D" id="3.80.30.20">
    <property type="entry name" value="tm_1862 like domain"/>
    <property type="match status" value="1"/>
</dbReference>
<proteinExistence type="inferred from homology"/>
<evidence type="ECO:0000313" key="13">
    <source>
        <dbReference type="EMBL" id="MFA9459386.1"/>
    </source>
</evidence>
<dbReference type="Pfam" id="PF01938">
    <property type="entry name" value="TRAM"/>
    <property type="match status" value="1"/>
</dbReference>
<feature type="binding site" evidence="9">
    <location>
        <position position="157"/>
    </location>
    <ligand>
        <name>[4Fe-4S] cluster</name>
        <dbReference type="ChEBI" id="CHEBI:49883"/>
        <label>2</label>
        <note>4Fe-4S-S-AdoMet</note>
    </ligand>
</feature>
<comment type="catalytic activity">
    <reaction evidence="9">
        <text>N(6)-dimethylallyladenosine(37) in tRNA + (sulfur carrier)-SH + AH2 + 2 S-adenosyl-L-methionine = 2-methylsulfanyl-N(6)-dimethylallyladenosine(37) in tRNA + (sulfur carrier)-H + 5'-deoxyadenosine + L-methionine + A + S-adenosyl-L-homocysteine + 2 H(+)</text>
        <dbReference type="Rhea" id="RHEA:37067"/>
        <dbReference type="Rhea" id="RHEA-COMP:10375"/>
        <dbReference type="Rhea" id="RHEA-COMP:10376"/>
        <dbReference type="Rhea" id="RHEA-COMP:14737"/>
        <dbReference type="Rhea" id="RHEA-COMP:14739"/>
        <dbReference type="ChEBI" id="CHEBI:13193"/>
        <dbReference type="ChEBI" id="CHEBI:15378"/>
        <dbReference type="ChEBI" id="CHEBI:17319"/>
        <dbReference type="ChEBI" id="CHEBI:17499"/>
        <dbReference type="ChEBI" id="CHEBI:29917"/>
        <dbReference type="ChEBI" id="CHEBI:57844"/>
        <dbReference type="ChEBI" id="CHEBI:57856"/>
        <dbReference type="ChEBI" id="CHEBI:59789"/>
        <dbReference type="ChEBI" id="CHEBI:64428"/>
        <dbReference type="ChEBI" id="CHEBI:74415"/>
        <dbReference type="ChEBI" id="CHEBI:74417"/>
        <dbReference type="EC" id="2.8.4.3"/>
    </reaction>
</comment>
<dbReference type="InterPro" id="IPR005839">
    <property type="entry name" value="Methylthiotransferase"/>
</dbReference>
<dbReference type="Pfam" id="PF00919">
    <property type="entry name" value="UPF0004"/>
    <property type="match status" value="1"/>
</dbReference>
<comment type="caution">
    <text evidence="13">The sequence shown here is derived from an EMBL/GenBank/DDBJ whole genome shotgun (WGS) entry which is preliminary data.</text>
</comment>
<dbReference type="InterPro" id="IPR006463">
    <property type="entry name" value="MiaB_methiolase"/>
</dbReference>
<evidence type="ECO:0000256" key="5">
    <source>
        <dbReference type="ARBA" id="ARBA00022723"/>
    </source>
</evidence>
<dbReference type="PANTHER" id="PTHR43020">
    <property type="entry name" value="CDK5 REGULATORY SUBUNIT-ASSOCIATED PROTEIN 1"/>
    <property type="match status" value="1"/>
</dbReference>
<dbReference type="PROSITE" id="PS51918">
    <property type="entry name" value="RADICAL_SAM"/>
    <property type="match status" value="1"/>
</dbReference>
<dbReference type="InterPro" id="IPR002792">
    <property type="entry name" value="TRAM_dom"/>
</dbReference>
<dbReference type="SUPFAM" id="SSF102114">
    <property type="entry name" value="Radical SAM enzymes"/>
    <property type="match status" value="1"/>
</dbReference>
<dbReference type="InterPro" id="IPR020612">
    <property type="entry name" value="Methylthiotransferase_CS"/>
</dbReference>
<feature type="binding site" evidence="9">
    <location>
        <position position="83"/>
    </location>
    <ligand>
        <name>[4Fe-4S] cluster</name>
        <dbReference type="ChEBI" id="CHEBI:49883"/>
        <label>1</label>
    </ligand>
</feature>
<keyword evidence="9" id="KW-0963">Cytoplasm</keyword>
<dbReference type="EMBL" id="JBGUAW010000001">
    <property type="protein sequence ID" value="MFA9459386.1"/>
    <property type="molecule type" value="Genomic_DNA"/>
</dbReference>
<dbReference type="SFLD" id="SFLDS00029">
    <property type="entry name" value="Radical_SAM"/>
    <property type="match status" value="1"/>
</dbReference>
<keyword evidence="14" id="KW-1185">Reference proteome</keyword>
<dbReference type="SFLD" id="SFLDF00273">
    <property type="entry name" value="(dimethylallyl)adenosine_tRNA"/>
    <property type="match status" value="1"/>
</dbReference>
<keyword evidence="5 9" id="KW-0479">Metal-binding</keyword>
<dbReference type="InterPro" id="IPR013848">
    <property type="entry name" value="Methylthiotransferase_N"/>
</dbReference>
<dbReference type="NCBIfam" id="TIGR00089">
    <property type="entry name" value="MiaB/RimO family radical SAM methylthiotransferase"/>
    <property type="match status" value="1"/>
</dbReference>
<evidence type="ECO:0000256" key="4">
    <source>
        <dbReference type="ARBA" id="ARBA00022691"/>
    </source>
</evidence>
<dbReference type="PANTHER" id="PTHR43020:SF2">
    <property type="entry name" value="MITOCHONDRIAL TRNA METHYLTHIOTRANSFERASE CDK5RAP1"/>
    <property type="match status" value="1"/>
</dbReference>
<dbReference type="InterPro" id="IPR038135">
    <property type="entry name" value="Methylthiotransferase_N_sf"/>
</dbReference>
<dbReference type="CDD" id="cd01335">
    <property type="entry name" value="Radical_SAM"/>
    <property type="match status" value="1"/>
</dbReference>
<evidence type="ECO:0000256" key="7">
    <source>
        <dbReference type="ARBA" id="ARBA00023014"/>
    </source>
</evidence>
<evidence type="ECO:0000259" key="10">
    <source>
        <dbReference type="PROSITE" id="PS50926"/>
    </source>
</evidence>
<keyword evidence="4 9" id="KW-0949">S-adenosyl-L-methionine</keyword>
<feature type="binding site" evidence="9">
    <location>
        <position position="161"/>
    </location>
    <ligand>
        <name>[4Fe-4S] cluster</name>
        <dbReference type="ChEBI" id="CHEBI:49883"/>
        <label>2</label>
        <note>4Fe-4S-S-AdoMet</note>
    </ligand>
</feature>
<keyword evidence="2 9" id="KW-0004">4Fe-4S</keyword>
<dbReference type="InterPro" id="IPR058240">
    <property type="entry name" value="rSAM_sf"/>
</dbReference>
<evidence type="ECO:0000259" key="12">
    <source>
        <dbReference type="PROSITE" id="PS51918"/>
    </source>
</evidence>
<evidence type="ECO:0000256" key="2">
    <source>
        <dbReference type="ARBA" id="ARBA00022485"/>
    </source>
</evidence>
<keyword evidence="7 9" id="KW-0411">Iron-sulfur</keyword>
<name>A0ABV4TS53_9GAMM</name>
<feature type="binding site" evidence="9">
    <location>
        <position position="164"/>
    </location>
    <ligand>
        <name>[4Fe-4S] cluster</name>
        <dbReference type="ChEBI" id="CHEBI:49883"/>
        <label>2</label>
        <note>4Fe-4S-S-AdoMet</note>
    </ligand>
</feature>
<feature type="binding site" evidence="9">
    <location>
        <position position="12"/>
    </location>
    <ligand>
        <name>[4Fe-4S] cluster</name>
        <dbReference type="ChEBI" id="CHEBI:49883"/>
        <label>1</label>
    </ligand>
</feature>
<dbReference type="HAMAP" id="MF_01864">
    <property type="entry name" value="tRNA_metthiotr_MiaB"/>
    <property type="match status" value="1"/>
</dbReference>
<feature type="binding site" evidence="9">
    <location>
        <position position="49"/>
    </location>
    <ligand>
        <name>[4Fe-4S] cluster</name>
        <dbReference type="ChEBI" id="CHEBI:49883"/>
        <label>1</label>
    </ligand>
</feature>
<dbReference type="NCBIfam" id="TIGR01574">
    <property type="entry name" value="miaB-methiolase"/>
    <property type="match status" value="1"/>
</dbReference>
<comment type="subunit">
    <text evidence="9">Monomer.</text>
</comment>
<dbReference type="PROSITE" id="PS50926">
    <property type="entry name" value="TRAM"/>
    <property type="match status" value="1"/>
</dbReference>
<dbReference type="Proteomes" id="UP001575181">
    <property type="component" value="Unassembled WGS sequence"/>
</dbReference>
<accession>A0ABV4TS53</accession>
<dbReference type="InterPro" id="IPR023404">
    <property type="entry name" value="rSAM_horseshoe"/>
</dbReference>
<dbReference type="EC" id="2.8.4.3" evidence="8 9"/>
<evidence type="ECO:0000256" key="9">
    <source>
        <dbReference type="HAMAP-Rule" id="MF_01864"/>
    </source>
</evidence>
<comment type="function">
    <text evidence="1 9">Catalyzes the methylthiolation of N6-(dimethylallyl)adenosine (i(6)A), leading to the formation of 2-methylthio-N6-(dimethylallyl)adenosine (ms(2)i(6)A) at position 37 in tRNAs that read codons beginning with uridine.</text>
</comment>
<dbReference type="GO" id="GO:0035597">
    <property type="term" value="F:tRNA-2-methylthio-N(6)-dimethylallyladenosine(37) synthase activity"/>
    <property type="evidence" value="ECO:0007669"/>
    <property type="project" value="UniProtKB-EC"/>
</dbReference>
<feature type="domain" description="MTTase N-terminal" evidence="11">
    <location>
        <begin position="3"/>
        <end position="120"/>
    </location>
</feature>
<dbReference type="SMART" id="SM00729">
    <property type="entry name" value="Elp3"/>
    <property type="match status" value="1"/>
</dbReference>
<keyword evidence="9" id="KW-0819">tRNA processing</keyword>
<comment type="cofactor">
    <cofactor evidence="9">
        <name>[4Fe-4S] cluster</name>
        <dbReference type="ChEBI" id="CHEBI:49883"/>
    </cofactor>
    <text evidence="9">Binds 2 [4Fe-4S] clusters. One cluster is coordinated with 3 cysteines and an exchangeable S-adenosyl-L-methionine.</text>
</comment>
<evidence type="ECO:0000256" key="3">
    <source>
        <dbReference type="ARBA" id="ARBA00022679"/>
    </source>
</evidence>
<dbReference type="PROSITE" id="PS01278">
    <property type="entry name" value="MTTASE_RADICAL"/>
    <property type="match status" value="1"/>
</dbReference>
<keyword evidence="6 9" id="KW-0408">Iron</keyword>
<dbReference type="InterPro" id="IPR007197">
    <property type="entry name" value="rSAM"/>
</dbReference>
<evidence type="ECO:0000256" key="6">
    <source>
        <dbReference type="ARBA" id="ARBA00023004"/>
    </source>
</evidence>
<reference evidence="13 14" key="1">
    <citation type="submission" date="2024-08" db="EMBL/GenBank/DDBJ databases">
        <title>Whole-genome sequencing of halo(alkali)philic microorganisms from hypersaline lakes.</title>
        <authorList>
            <person name="Sorokin D.Y."/>
            <person name="Merkel A.Y."/>
            <person name="Messina E."/>
            <person name="Yakimov M."/>
        </authorList>
    </citation>
    <scope>NUCLEOTIDE SEQUENCE [LARGE SCALE GENOMIC DNA]</scope>
    <source>
        <strain evidence="13 14">Cl-TMA</strain>
    </source>
</reference>
<feature type="domain" description="Radical SAM core" evidence="12">
    <location>
        <begin position="143"/>
        <end position="375"/>
    </location>
</feature>
<protein>
    <recommendedName>
        <fullName evidence="8 9">tRNA-2-methylthio-N(6)-dimethylallyladenosine synthase</fullName>
        <ecNumber evidence="8 9">2.8.4.3</ecNumber>
    </recommendedName>
    <alternativeName>
        <fullName evidence="9">(Dimethylallyl)adenosine tRNA methylthiotransferase MiaB</fullName>
    </alternativeName>
    <alternativeName>
        <fullName evidence="9">tRNA-i(6)A37 methylthiotransferase</fullName>
    </alternativeName>
</protein>
<evidence type="ECO:0000259" key="11">
    <source>
        <dbReference type="PROSITE" id="PS51449"/>
    </source>
</evidence>
<comment type="similarity">
    <text evidence="9">Belongs to the methylthiotransferase family. MiaB subfamily.</text>
</comment>
<dbReference type="RefSeq" id="WP_373654174.1">
    <property type="nucleotide sequence ID" value="NZ_JBGUAW010000001.1"/>
</dbReference>
<sequence length="449" mass="50286">MPRKLYIRTFGCQMNEHDSTRMVDLLDESLGVECTEDPAEADILLLNTCSVREKPQEKVFSELGRWRPLKEARPGTLIGVGGCVAQQEGERIRQRAPYVDLVFGPQTIHRLPEMIASAEREHSGVVDVDFPEIEKFDHLPAPRVEKARAFVTIMEGCDKFCTFCVVPYTRGRELSRPFDDVLAECYELAQQGVREVTLLGQNVNGYRGAMEDGTEADLGLLLYYLSGIQGLDRLRFTTSHPNEFGEGLIEAFAELPELVSHLHLPVQTGSDRLLARMHRNHTRAEFLEKVERLRAVRPDMSIGTDFIVGFPGETDEDFQDTLDLVAQADLDHSFSFKYSPRPGTLAAEVRDDVPESVKQERLTILQARLNQQAMEKSRALVGREVQVLVEGPSRKDPNEVMGRTPCNRIVNFAAPEESVGRLVPVTVTEALPNSLRGRMSQEAVLGQVG</sequence>
<evidence type="ECO:0000256" key="1">
    <source>
        <dbReference type="ARBA" id="ARBA00003234"/>
    </source>
</evidence>
<evidence type="ECO:0000256" key="8">
    <source>
        <dbReference type="ARBA" id="ARBA00033765"/>
    </source>
</evidence>
<dbReference type="SFLD" id="SFLDG01082">
    <property type="entry name" value="B12-binding_domain_containing"/>
    <property type="match status" value="1"/>
</dbReference>
<feature type="domain" description="TRAM" evidence="10">
    <location>
        <begin position="378"/>
        <end position="441"/>
    </location>
</feature>
<dbReference type="Gene3D" id="3.40.50.12160">
    <property type="entry name" value="Methylthiotransferase, N-terminal domain"/>
    <property type="match status" value="1"/>
</dbReference>
<gene>
    <name evidence="9 13" type="primary">miaB</name>
    <name evidence="13" type="ORF">ACERLL_00925</name>
</gene>
<dbReference type="Pfam" id="PF04055">
    <property type="entry name" value="Radical_SAM"/>
    <property type="match status" value="1"/>
</dbReference>
<keyword evidence="3 9" id="KW-0808">Transferase</keyword>
<evidence type="ECO:0000313" key="14">
    <source>
        <dbReference type="Proteomes" id="UP001575181"/>
    </source>
</evidence>
<dbReference type="InterPro" id="IPR006638">
    <property type="entry name" value="Elp3/MiaA/NifB-like_rSAM"/>
</dbReference>